<name>A0A9P4I8F4_9PEZI</name>
<dbReference type="EMBL" id="ML978133">
    <property type="protein sequence ID" value="KAF2094793.1"/>
    <property type="molecule type" value="Genomic_DNA"/>
</dbReference>
<sequence>MTSRPQSICGLHVGDKVPKPLVPGVDNRMHDSLLHNAGGMIIVHESELFQLQKEYREKTGNSVTIGPEFPFMNLPRELRNKVYDSVYPGGETVTPFQSVKGSPKAEDDFADFTQYIVSPDEPGASSRLTASALALISQPLRKESVDDMANVANPTNRFPALDFRSDWAGMTALLRSLGKKEASHLLHKITFRIPNAAGHLLKKKTISDVDVVDIAKALFELGSLVSPVPSKDITTFSVMDDISHHHSEEWFDVLVPSINGPMIDPALLEKANFTAVGHTGQRPVITLSIPEMKDHRGILALKTIMWRLGYALKYVSATPDDPTHLPWVPHMDDDAQFIAPDDAPLFVTCTWERSSTPEHTTADHPTRFCTEQVEIDEFSLRVIVTGIQPPLADGVCGHITPGNASIEVCSQLSAAELSYLKKAPLGTLLKTHFRLANGGTVPVQVCRCHSLPLSVGLADLHGLHWADYDMGNYLGVWDFLQIPRDEVLKYGCSAYQFQFCQETGLPKIPAGESDQISPALFWHGPAANAILMRGIDEDPLFHADMRDAGLADIVHKRLVHAKVDTGAAFTPYQLNGAPHSGVVAALFRPHVLCPWHSTSLSKYMDPLSWSASSLLTHWVNIDEATR</sequence>
<proteinExistence type="predicted"/>
<gene>
    <name evidence="1" type="ORF">NA57DRAFT_60211</name>
</gene>
<organism evidence="1 2">
    <name type="scientific">Rhizodiscina lignyota</name>
    <dbReference type="NCBI Taxonomy" id="1504668"/>
    <lineage>
        <taxon>Eukaryota</taxon>
        <taxon>Fungi</taxon>
        <taxon>Dikarya</taxon>
        <taxon>Ascomycota</taxon>
        <taxon>Pezizomycotina</taxon>
        <taxon>Dothideomycetes</taxon>
        <taxon>Pleosporomycetidae</taxon>
        <taxon>Aulographales</taxon>
        <taxon>Rhizodiscinaceae</taxon>
        <taxon>Rhizodiscina</taxon>
    </lineage>
</organism>
<evidence type="ECO:0000313" key="2">
    <source>
        <dbReference type="Proteomes" id="UP000799772"/>
    </source>
</evidence>
<accession>A0A9P4I8F4</accession>
<keyword evidence="2" id="KW-1185">Reference proteome</keyword>
<protein>
    <submittedName>
        <fullName evidence="1">Uncharacterized protein</fullName>
    </submittedName>
</protein>
<comment type="caution">
    <text evidence="1">The sequence shown here is derived from an EMBL/GenBank/DDBJ whole genome shotgun (WGS) entry which is preliminary data.</text>
</comment>
<dbReference type="Proteomes" id="UP000799772">
    <property type="component" value="Unassembled WGS sequence"/>
</dbReference>
<reference evidence="1" key="1">
    <citation type="journal article" date="2020" name="Stud. Mycol.">
        <title>101 Dothideomycetes genomes: a test case for predicting lifestyles and emergence of pathogens.</title>
        <authorList>
            <person name="Haridas S."/>
            <person name="Albert R."/>
            <person name="Binder M."/>
            <person name="Bloem J."/>
            <person name="Labutti K."/>
            <person name="Salamov A."/>
            <person name="Andreopoulos B."/>
            <person name="Baker S."/>
            <person name="Barry K."/>
            <person name="Bills G."/>
            <person name="Bluhm B."/>
            <person name="Cannon C."/>
            <person name="Castanera R."/>
            <person name="Culley D."/>
            <person name="Daum C."/>
            <person name="Ezra D."/>
            <person name="Gonzalez J."/>
            <person name="Henrissat B."/>
            <person name="Kuo A."/>
            <person name="Liang C."/>
            <person name="Lipzen A."/>
            <person name="Lutzoni F."/>
            <person name="Magnuson J."/>
            <person name="Mondo S."/>
            <person name="Nolan M."/>
            <person name="Ohm R."/>
            <person name="Pangilinan J."/>
            <person name="Park H.-J."/>
            <person name="Ramirez L."/>
            <person name="Alfaro M."/>
            <person name="Sun H."/>
            <person name="Tritt A."/>
            <person name="Yoshinaga Y."/>
            <person name="Zwiers L.-H."/>
            <person name="Turgeon B."/>
            <person name="Goodwin S."/>
            <person name="Spatafora J."/>
            <person name="Crous P."/>
            <person name="Grigoriev I."/>
        </authorList>
    </citation>
    <scope>NUCLEOTIDE SEQUENCE</scope>
    <source>
        <strain evidence="1">CBS 133067</strain>
    </source>
</reference>
<evidence type="ECO:0000313" key="1">
    <source>
        <dbReference type="EMBL" id="KAF2094793.1"/>
    </source>
</evidence>
<dbReference type="AlphaFoldDB" id="A0A9P4I8F4"/>